<dbReference type="EMBL" id="CAJNNV010025152">
    <property type="protein sequence ID" value="CAE8612739.1"/>
    <property type="molecule type" value="Genomic_DNA"/>
</dbReference>
<sequence length="306" mass="31549">EASSRYAAPLQLSGRGPTLEVSTVGRRSVAAVRSITPVPLLGSHSTSRESWNCASLGRVVDEGRGRHRLGDERSSIVKNSLGSFAASGDRGQSWLVPATSLARSLSPASRRLPVASSRSREGSPAQQGMRLTAGAYSAAAAVVWSPSAARSLPAPYNNNHILNNNNNNNLYPALTTAPSMVVAASTAVSTVPARIASPPLVTASGPVSTSYGVPHGSYTTVAAVAPGFQVNQLGHTGSLSGSYHPVASVSPGHQVNHVAQTGPFSTRYVAPGFQVNQLGHTGGLSESYTSVAPTSPGYQLNHLAHT</sequence>
<evidence type="ECO:0000313" key="3">
    <source>
        <dbReference type="Proteomes" id="UP000654075"/>
    </source>
</evidence>
<proteinExistence type="predicted"/>
<organism evidence="2 3">
    <name type="scientific">Polarella glacialis</name>
    <name type="common">Dinoflagellate</name>
    <dbReference type="NCBI Taxonomy" id="89957"/>
    <lineage>
        <taxon>Eukaryota</taxon>
        <taxon>Sar</taxon>
        <taxon>Alveolata</taxon>
        <taxon>Dinophyceae</taxon>
        <taxon>Suessiales</taxon>
        <taxon>Suessiaceae</taxon>
        <taxon>Polarella</taxon>
    </lineage>
</organism>
<evidence type="ECO:0000256" key="1">
    <source>
        <dbReference type="SAM" id="MobiDB-lite"/>
    </source>
</evidence>
<dbReference type="Proteomes" id="UP000654075">
    <property type="component" value="Unassembled WGS sequence"/>
</dbReference>
<gene>
    <name evidence="2" type="ORF">PGLA1383_LOCUS30527</name>
</gene>
<reference evidence="2" key="1">
    <citation type="submission" date="2021-02" db="EMBL/GenBank/DDBJ databases">
        <authorList>
            <person name="Dougan E. K."/>
            <person name="Rhodes N."/>
            <person name="Thang M."/>
            <person name="Chan C."/>
        </authorList>
    </citation>
    <scope>NUCLEOTIDE SEQUENCE</scope>
</reference>
<keyword evidence="3" id="KW-1185">Reference proteome</keyword>
<feature type="non-terminal residue" evidence="2">
    <location>
        <position position="306"/>
    </location>
</feature>
<feature type="non-terminal residue" evidence="2">
    <location>
        <position position="1"/>
    </location>
</feature>
<name>A0A813FHA7_POLGL</name>
<feature type="region of interest" description="Disordered" evidence="1">
    <location>
        <begin position="107"/>
        <end position="127"/>
    </location>
</feature>
<accession>A0A813FHA7</accession>
<evidence type="ECO:0000313" key="2">
    <source>
        <dbReference type="EMBL" id="CAE8612739.1"/>
    </source>
</evidence>
<comment type="caution">
    <text evidence="2">The sequence shown here is derived from an EMBL/GenBank/DDBJ whole genome shotgun (WGS) entry which is preliminary data.</text>
</comment>
<dbReference type="AlphaFoldDB" id="A0A813FHA7"/>
<protein>
    <submittedName>
        <fullName evidence="2">Uncharacterized protein</fullName>
    </submittedName>
</protein>